<feature type="region of interest" description="Disordered" evidence="6">
    <location>
        <begin position="298"/>
        <end position="322"/>
    </location>
</feature>
<dbReference type="RefSeq" id="WP_204600556.1">
    <property type="nucleotide sequence ID" value="NZ_JBHSED010000003.1"/>
</dbReference>
<evidence type="ECO:0000256" key="5">
    <source>
        <dbReference type="ARBA" id="ARBA00024029"/>
    </source>
</evidence>
<proteinExistence type="inferred from homology"/>
<evidence type="ECO:0000256" key="4">
    <source>
        <dbReference type="ARBA" id="ARBA00022833"/>
    </source>
</evidence>
<dbReference type="Gene3D" id="3.40.50.10310">
    <property type="entry name" value="Creatininase"/>
    <property type="match status" value="1"/>
</dbReference>
<comment type="similarity">
    <text evidence="5">Belongs to the creatininase superfamily.</text>
</comment>
<evidence type="ECO:0000256" key="3">
    <source>
        <dbReference type="ARBA" id="ARBA00022801"/>
    </source>
</evidence>
<evidence type="ECO:0000256" key="1">
    <source>
        <dbReference type="ARBA" id="ARBA00001947"/>
    </source>
</evidence>
<sequence length="322" mass="36564">MKRSTGNKTLWSELLPYEFNRRLDDCPIVYLPLGLCEPHGQVSAFGLDTLKAEWLCLRTAELVGGVVAPSMGYHIHETGYHARWLEDEVGENNPLMTGIPPGAFLYLFLYQLRAFANAGFRKIMVLSGHSGGNQRDLRMAAQAFMDRYPVTVWVRSDPELVEGEYEGDHAGKYEISQLMYIRPDLVDMDMADWGDRPDSGGRLALGADATEANAELGRRIMEACLARMSAEAARLKREAEEERRETEEERARGDGGVAEENRRSQTRPRIPYSEIEAIWQQLLQRVEQWVTLNPWSLQPSVSERSQWKPYERPSSIQTANEG</sequence>
<dbReference type="EMBL" id="JBHSED010000003">
    <property type="protein sequence ID" value="MFC4302549.1"/>
    <property type="molecule type" value="Genomic_DNA"/>
</dbReference>
<feature type="region of interest" description="Disordered" evidence="6">
    <location>
        <begin position="235"/>
        <end position="267"/>
    </location>
</feature>
<name>A0ABV8S7Y5_9BACL</name>
<dbReference type="PANTHER" id="PTHR35005:SF1">
    <property type="entry name" value="2-AMINO-5-FORMYLAMINO-6-RIBOSYLAMINOPYRIMIDIN-4(3H)-ONE 5'-MONOPHOSPHATE DEFORMYLASE"/>
    <property type="match status" value="1"/>
</dbReference>
<keyword evidence="2" id="KW-0479">Metal-binding</keyword>
<keyword evidence="8" id="KW-1185">Reference proteome</keyword>
<keyword evidence="3" id="KW-0378">Hydrolase</keyword>
<feature type="compositionally biased region" description="Basic and acidic residues" evidence="6">
    <location>
        <begin position="235"/>
        <end position="263"/>
    </location>
</feature>
<comment type="caution">
    <text evidence="7">The sequence shown here is derived from an EMBL/GenBank/DDBJ whole genome shotgun (WGS) entry which is preliminary data.</text>
</comment>
<evidence type="ECO:0000313" key="7">
    <source>
        <dbReference type="EMBL" id="MFC4302549.1"/>
    </source>
</evidence>
<organism evidence="7 8">
    <name type="scientific">Cohnella boryungensis</name>
    <dbReference type="NCBI Taxonomy" id="768479"/>
    <lineage>
        <taxon>Bacteria</taxon>
        <taxon>Bacillati</taxon>
        <taxon>Bacillota</taxon>
        <taxon>Bacilli</taxon>
        <taxon>Bacillales</taxon>
        <taxon>Paenibacillaceae</taxon>
        <taxon>Cohnella</taxon>
    </lineage>
</organism>
<dbReference type="Pfam" id="PF02633">
    <property type="entry name" value="Creatininase"/>
    <property type="match status" value="1"/>
</dbReference>
<protein>
    <submittedName>
        <fullName evidence="7">Creatininase family protein</fullName>
    </submittedName>
</protein>
<dbReference type="InterPro" id="IPR024087">
    <property type="entry name" value="Creatininase-like_sf"/>
</dbReference>
<accession>A0ABV8S7Y5</accession>
<dbReference type="Proteomes" id="UP001595755">
    <property type="component" value="Unassembled WGS sequence"/>
</dbReference>
<dbReference type="SUPFAM" id="SSF102215">
    <property type="entry name" value="Creatininase"/>
    <property type="match status" value="1"/>
</dbReference>
<keyword evidence="4" id="KW-0862">Zinc</keyword>
<gene>
    <name evidence="7" type="ORF">ACFO1S_03730</name>
</gene>
<evidence type="ECO:0000256" key="2">
    <source>
        <dbReference type="ARBA" id="ARBA00022723"/>
    </source>
</evidence>
<reference evidence="8" key="1">
    <citation type="journal article" date="2019" name="Int. J. Syst. Evol. Microbiol.">
        <title>The Global Catalogue of Microorganisms (GCM) 10K type strain sequencing project: providing services to taxonomists for standard genome sequencing and annotation.</title>
        <authorList>
            <consortium name="The Broad Institute Genomics Platform"/>
            <consortium name="The Broad Institute Genome Sequencing Center for Infectious Disease"/>
            <person name="Wu L."/>
            <person name="Ma J."/>
        </authorList>
    </citation>
    <scope>NUCLEOTIDE SEQUENCE [LARGE SCALE GENOMIC DNA]</scope>
    <source>
        <strain evidence="8">CGMCC 4.1641</strain>
    </source>
</reference>
<evidence type="ECO:0000256" key="6">
    <source>
        <dbReference type="SAM" id="MobiDB-lite"/>
    </source>
</evidence>
<dbReference type="InterPro" id="IPR003785">
    <property type="entry name" value="Creatininase/forma_Hydrolase"/>
</dbReference>
<dbReference type="PANTHER" id="PTHR35005">
    <property type="entry name" value="3-DEHYDRO-SCYLLO-INOSOSE HYDROLASE"/>
    <property type="match status" value="1"/>
</dbReference>
<comment type="cofactor">
    <cofactor evidence="1">
        <name>Zn(2+)</name>
        <dbReference type="ChEBI" id="CHEBI:29105"/>
    </cofactor>
</comment>
<evidence type="ECO:0000313" key="8">
    <source>
        <dbReference type="Proteomes" id="UP001595755"/>
    </source>
</evidence>